<gene>
    <name evidence="2" type="ORF">DFJ67_6618</name>
</gene>
<dbReference type="CDD" id="cd06587">
    <property type="entry name" value="VOC"/>
    <property type="match status" value="1"/>
</dbReference>
<keyword evidence="2" id="KW-0456">Lyase</keyword>
<dbReference type="SUPFAM" id="SSF54593">
    <property type="entry name" value="Glyoxalase/Bleomycin resistance protein/Dihydroxybiphenyl dioxygenase"/>
    <property type="match status" value="1"/>
</dbReference>
<evidence type="ECO:0000313" key="3">
    <source>
        <dbReference type="Proteomes" id="UP000256913"/>
    </source>
</evidence>
<dbReference type="PROSITE" id="PS51819">
    <property type="entry name" value="VOC"/>
    <property type="match status" value="1"/>
</dbReference>
<dbReference type="OrthoDB" id="9798201at2"/>
<sequence length="157" mass="17376">MGYAMSERPENLRFLSGLIVVSTEPERLVHFYRDLLGVPLVEERHGDSEPHWGCELGDVHFAIHPADDYPGEATGGGGIKLAFQVFDLDPLVAWLATHGVETSYPPVEFGTESRITAVRDPDGNLVELTQLGPSWLDHLRAHRAAGGDLVAHWSERR</sequence>
<comment type="caution">
    <text evidence="2">The sequence shown here is derived from an EMBL/GenBank/DDBJ whole genome shotgun (WGS) entry which is preliminary data.</text>
</comment>
<reference evidence="2 3" key="1">
    <citation type="submission" date="2018-08" db="EMBL/GenBank/DDBJ databases">
        <title>Sequencing the genomes of 1000 actinobacteria strains.</title>
        <authorList>
            <person name="Klenk H.-P."/>
        </authorList>
    </citation>
    <scope>NUCLEOTIDE SEQUENCE [LARGE SCALE GENOMIC DNA]</scope>
    <source>
        <strain evidence="2 3">DSM 44099</strain>
    </source>
</reference>
<evidence type="ECO:0000313" key="2">
    <source>
        <dbReference type="EMBL" id="REG00564.1"/>
    </source>
</evidence>
<dbReference type="EMBL" id="QUMQ01000001">
    <property type="protein sequence ID" value="REG00564.1"/>
    <property type="molecule type" value="Genomic_DNA"/>
</dbReference>
<accession>A0A3D9ZWN1</accession>
<protein>
    <submittedName>
        <fullName evidence="2">Putative enzyme related to lactoylglutathione lyase</fullName>
    </submittedName>
</protein>
<dbReference type="AlphaFoldDB" id="A0A3D9ZWN1"/>
<feature type="domain" description="VOC" evidence="1">
    <location>
        <begin position="13"/>
        <end position="131"/>
    </location>
</feature>
<dbReference type="InterPro" id="IPR029068">
    <property type="entry name" value="Glyas_Bleomycin-R_OHBP_Dase"/>
</dbReference>
<name>A0A3D9ZWN1_9ACTN</name>
<organism evidence="2 3">
    <name type="scientific">Asanoa ferruginea</name>
    <dbReference type="NCBI Taxonomy" id="53367"/>
    <lineage>
        <taxon>Bacteria</taxon>
        <taxon>Bacillati</taxon>
        <taxon>Actinomycetota</taxon>
        <taxon>Actinomycetes</taxon>
        <taxon>Micromonosporales</taxon>
        <taxon>Micromonosporaceae</taxon>
        <taxon>Asanoa</taxon>
    </lineage>
</organism>
<keyword evidence="3" id="KW-1185">Reference proteome</keyword>
<dbReference type="GO" id="GO:0016829">
    <property type="term" value="F:lyase activity"/>
    <property type="evidence" value="ECO:0007669"/>
    <property type="project" value="UniProtKB-KW"/>
</dbReference>
<dbReference type="Proteomes" id="UP000256913">
    <property type="component" value="Unassembled WGS sequence"/>
</dbReference>
<evidence type="ECO:0000259" key="1">
    <source>
        <dbReference type="PROSITE" id="PS51819"/>
    </source>
</evidence>
<dbReference type="Pfam" id="PF00903">
    <property type="entry name" value="Glyoxalase"/>
    <property type="match status" value="1"/>
</dbReference>
<dbReference type="InterPro" id="IPR004360">
    <property type="entry name" value="Glyas_Fos-R_dOase_dom"/>
</dbReference>
<proteinExistence type="predicted"/>
<dbReference type="InterPro" id="IPR037523">
    <property type="entry name" value="VOC_core"/>
</dbReference>
<dbReference type="Gene3D" id="3.10.180.10">
    <property type="entry name" value="2,3-Dihydroxybiphenyl 1,2-Dioxygenase, domain 1"/>
    <property type="match status" value="1"/>
</dbReference>